<dbReference type="InterPro" id="IPR036366">
    <property type="entry name" value="PGBDSf"/>
</dbReference>
<protein>
    <recommendedName>
        <fullName evidence="3">N-acetylmuramoyl-L-alanine amidase</fullName>
        <ecNumber evidence="3">3.5.1.28</ecNumber>
    </recommendedName>
</protein>
<dbReference type="PROSITE" id="PS51257">
    <property type="entry name" value="PROKAR_LIPOPROTEIN"/>
    <property type="match status" value="1"/>
</dbReference>
<dbReference type="FunFam" id="3.40.80.10:FF:000003">
    <property type="entry name" value="N-acetylmuramoyl-L-alanine amidase"/>
    <property type="match status" value="1"/>
</dbReference>
<evidence type="ECO:0000256" key="5">
    <source>
        <dbReference type="ARBA" id="ARBA00023316"/>
    </source>
</evidence>
<evidence type="ECO:0000256" key="2">
    <source>
        <dbReference type="ARBA" id="ARBA00007553"/>
    </source>
</evidence>
<dbReference type="GO" id="GO:0071555">
    <property type="term" value="P:cell wall organization"/>
    <property type="evidence" value="ECO:0007669"/>
    <property type="project" value="UniProtKB-KW"/>
</dbReference>
<dbReference type="SMART" id="SM00644">
    <property type="entry name" value="Ami_2"/>
    <property type="match status" value="1"/>
</dbReference>
<accession>A0A2I5TLQ4</accession>
<reference evidence="8 9" key="1">
    <citation type="journal article" date="2013" name="Genome Announc.">
        <title>Draft genome sequence of Serratia sp. strain ATCC 39006, a model bacterium for analysis of the biosynthesis and regulation of prodigiosin, a carbapenem, and gas vesicles.</title>
        <authorList>
            <person name="Fineran P.C."/>
            <person name="Iglesias Cans M.C."/>
            <person name="Ramsay J.P."/>
            <person name="Wilf N.M."/>
            <person name="Cossyleon D."/>
            <person name="McNeil M.B."/>
            <person name="Williamson N.R."/>
            <person name="Monson R.E."/>
            <person name="Becher S.A."/>
            <person name="Stanton J.A."/>
            <person name="Brugger K."/>
            <person name="Brown S.D."/>
            <person name="Salmond G.P."/>
        </authorList>
    </citation>
    <scope>NUCLEOTIDE SEQUENCE [LARGE SCALE GENOMIC DNA]</scope>
    <source>
        <strain evidence="8">ATCC 39006</strain>
        <strain evidence="9">ATCC 39006 / SC 11482</strain>
    </source>
</reference>
<dbReference type="InterPro" id="IPR051206">
    <property type="entry name" value="NAMLAA_amidase_2"/>
</dbReference>
<dbReference type="SUPFAM" id="SSF47090">
    <property type="entry name" value="PGBD-like"/>
    <property type="match status" value="1"/>
</dbReference>
<evidence type="ECO:0000256" key="4">
    <source>
        <dbReference type="ARBA" id="ARBA00022801"/>
    </source>
</evidence>
<dbReference type="CDD" id="cd06583">
    <property type="entry name" value="PGRP"/>
    <property type="match status" value="1"/>
</dbReference>
<evidence type="ECO:0000313" key="10">
    <source>
        <dbReference type="Proteomes" id="UP000233778"/>
    </source>
</evidence>
<evidence type="ECO:0000313" key="8">
    <source>
        <dbReference type="EMBL" id="AUH05486.1"/>
    </source>
</evidence>
<proteinExistence type="inferred from homology"/>
<gene>
    <name evidence="7" type="ORF">CWC46_15905</name>
    <name evidence="8" type="ORF">Ser39006_015910</name>
</gene>
<dbReference type="SUPFAM" id="SSF55846">
    <property type="entry name" value="N-acetylmuramoyl-L-alanine amidase-like"/>
    <property type="match status" value="1"/>
</dbReference>
<evidence type="ECO:0000256" key="3">
    <source>
        <dbReference type="ARBA" id="ARBA00011901"/>
    </source>
</evidence>
<dbReference type="Gene3D" id="3.40.80.10">
    <property type="entry name" value="Peptidoglycan recognition protein-like"/>
    <property type="match status" value="1"/>
</dbReference>
<sequence length="279" mass="31039">MQKYIIVLLLLALTGCQTPSPTTLVDHGRYQLETAVAAQSQEARIKFLVIHYTAEDFPDSLHTLADTDVSVHYLIPAMPPLRHGKRVAWQLVPESQAAWHAGNSYWRGFTRLNAVSVGIELENPGYHRTPLGYSWAPFSAPQLAVLIDLASDIIQRYQIAPQNVVAHSDIAPQRKIDPGALFPWQRLAAAGIGAWPDPARVIFYLQGRDTTAPVSQADLLTKLARYGYQVGAGMTEREQRRVISAFQMHFRPQRYDGNPDAETEAIVDALLEKYGGGLR</sequence>
<reference evidence="8" key="2">
    <citation type="submission" date="2013-09" db="EMBL/GenBank/DDBJ databases">
        <authorList>
            <person name="Wang G."/>
            <person name="Yang Y."/>
            <person name="Su Y."/>
        </authorList>
    </citation>
    <scope>NUCLEOTIDE SEQUENCE</scope>
    <source>
        <strain evidence="8">ATCC 39006</strain>
    </source>
</reference>
<dbReference type="PANTHER" id="PTHR30417">
    <property type="entry name" value="N-ACETYLMURAMOYL-L-ALANINE AMIDASE AMID"/>
    <property type="match status" value="1"/>
</dbReference>
<reference evidence="8" key="4">
    <citation type="submission" date="2017-11" db="EMBL/GenBank/DDBJ databases">
        <title>Complete genome sequence of Serratia sp. ATCC 39006.</title>
        <authorList>
            <person name="Hampton H.G."/>
            <person name="Jackson S.A."/>
            <person name="Jauregui R."/>
            <person name="Poulter G.T.M."/>
            <person name="Salmond G.P.C."/>
            <person name="Fineran P.C."/>
        </authorList>
    </citation>
    <scope>NUCLEOTIDE SEQUENCE</scope>
    <source>
        <strain evidence="8">ATCC 39006</strain>
    </source>
</reference>
<evidence type="ECO:0000256" key="1">
    <source>
        <dbReference type="ARBA" id="ARBA00001561"/>
    </source>
</evidence>
<organism evidence="8 9">
    <name type="scientific">Serratia sp. (strain ATCC 39006)</name>
    <name type="common">Prodigiosinella confusarubida</name>
    <dbReference type="NCBI Taxonomy" id="104623"/>
    <lineage>
        <taxon>Bacteria</taxon>
        <taxon>Pseudomonadati</taxon>
        <taxon>Pseudomonadota</taxon>
        <taxon>Gammaproteobacteria</taxon>
        <taxon>Enterobacterales</taxon>
        <taxon>Pectobacteriaceae</taxon>
        <taxon>Prodigiosinella</taxon>
    </lineage>
</organism>
<dbReference type="OrthoDB" id="9794842at2"/>
<dbReference type="InterPro" id="IPR002502">
    <property type="entry name" value="Amidase_domain"/>
</dbReference>
<dbReference type="AlphaFoldDB" id="A0A2I5TLQ4"/>
<dbReference type="EMBL" id="CP025085">
    <property type="protein sequence ID" value="AUH01165.1"/>
    <property type="molecule type" value="Genomic_DNA"/>
</dbReference>
<dbReference type="STRING" id="104623.Ser39006_02300"/>
<dbReference type="KEGG" id="serq:CWC46_15905"/>
<dbReference type="Proteomes" id="UP000017700">
    <property type="component" value="Chromosome"/>
</dbReference>
<dbReference type="GO" id="GO:0008745">
    <property type="term" value="F:N-acetylmuramoyl-L-alanine amidase activity"/>
    <property type="evidence" value="ECO:0007669"/>
    <property type="project" value="UniProtKB-EC"/>
</dbReference>
<dbReference type="EMBL" id="CP025084">
    <property type="protein sequence ID" value="AUH05486.1"/>
    <property type="molecule type" value="Genomic_DNA"/>
</dbReference>
<evidence type="ECO:0000259" key="6">
    <source>
        <dbReference type="SMART" id="SM00644"/>
    </source>
</evidence>
<keyword evidence="4" id="KW-0378">Hydrolase</keyword>
<name>A0A2I5TLQ4_SERS3</name>
<evidence type="ECO:0000313" key="7">
    <source>
        <dbReference type="EMBL" id="AUH01165.1"/>
    </source>
</evidence>
<dbReference type="Gene3D" id="1.10.101.10">
    <property type="entry name" value="PGBD-like superfamily/PGBD"/>
    <property type="match status" value="1"/>
</dbReference>
<dbReference type="GO" id="GO:0019867">
    <property type="term" value="C:outer membrane"/>
    <property type="evidence" value="ECO:0007669"/>
    <property type="project" value="TreeGrafter"/>
</dbReference>
<reference evidence="7 10" key="3">
    <citation type="submission" date="2017-11" db="EMBL/GenBank/DDBJ databases">
        <title>Complete genome sequence of Serratia sp. ATCC 39006 LacA.</title>
        <authorList>
            <person name="Hampton H.G."/>
            <person name="Jackson S.A."/>
            <person name="Jauregui R."/>
            <person name="Poulter G.T.M."/>
            <person name="Salmond G.P.C."/>
            <person name="Fineran P.C."/>
        </authorList>
    </citation>
    <scope>NUCLEOTIDE SEQUENCE [LARGE SCALE GENOMIC DNA]</scope>
    <source>
        <strain evidence="7 10">ATCC 39006</strain>
    </source>
</reference>
<dbReference type="PANTHER" id="PTHR30417:SF1">
    <property type="entry name" value="N-ACETYLMURAMOYL-L-ALANINE AMIDASE AMID"/>
    <property type="match status" value="1"/>
</dbReference>
<dbReference type="Proteomes" id="UP000233778">
    <property type="component" value="Chromosome"/>
</dbReference>
<dbReference type="KEGG" id="sera:Ser39006_015910"/>
<keyword evidence="5" id="KW-0961">Cell wall biogenesis/degradation</keyword>
<feature type="domain" description="N-acetylmuramoyl-L-alanine amidase" evidence="6">
    <location>
        <begin position="33"/>
        <end position="179"/>
    </location>
</feature>
<dbReference type="InterPro" id="IPR036505">
    <property type="entry name" value="Amidase/PGRP_sf"/>
</dbReference>
<dbReference type="EC" id="3.5.1.28" evidence="3"/>
<comment type="catalytic activity">
    <reaction evidence="1">
        <text>Hydrolyzes the link between N-acetylmuramoyl residues and L-amino acid residues in certain cell-wall glycopeptides.</text>
        <dbReference type="EC" id="3.5.1.28"/>
    </reaction>
</comment>
<evidence type="ECO:0000313" key="9">
    <source>
        <dbReference type="Proteomes" id="UP000017700"/>
    </source>
</evidence>
<keyword evidence="9" id="KW-1185">Reference proteome</keyword>
<comment type="similarity">
    <text evidence="2">Belongs to the N-acetylmuramoyl-L-alanine amidase 2 family.</text>
</comment>
<dbReference type="Pfam" id="PF01510">
    <property type="entry name" value="Amidase_2"/>
    <property type="match status" value="1"/>
</dbReference>
<dbReference type="RefSeq" id="WP_021015566.1">
    <property type="nucleotide sequence ID" value="NZ_CP025084.1"/>
</dbReference>
<dbReference type="GO" id="GO:0009254">
    <property type="term" value="P:peptidoglycan turnover"/>
    <property type="evidence" value="ECO:0007669"/>
    <property type="project" value="TreeGrafter"/>
</dbReference>
<dbReference type="GO" id="GO:0009253">
    <property type="term" value="P:peptidoglycan catabolic process"/>
    <property type="evidence" value="ECO:0007669"/>
    <property type="project" value="InterPro"/>
</dbReference>
<dbReference type="InterPro" id="IPR036365">
    <property type="entry name" value="PGBD-like_sf"/>
</dbReference>